<feature type="domain" description="DHHA1" evidence="2">
    <location>
        <begin position="367"/>
        <end position="439"/>
    </location>
</feature>
<accession>A0A381QEH3</accession>
<dbReference type="PANTHER" id="PTHR30255:SF2">
    <property type="entry name" value="SINGLE-STRANDED-DNA-SPECIFIC EXONUCLEASE RECJ"/>
    <property type="match status" value="1"/>
</dbReference>
<dbReference type="GO" id="GO:0003676">
    <property type="term" value="F:nucleic acid binding"/>
    <property type="evidence" value="ECO:0007669"/>
    <property type="project" value="InterPro"/>
</dbReference>
<dbReference type="InterPro" id="IPR001667">
    <property type="entry name" value="DDH_dom"/>
</dbReference>
<evidence type="ECO:0000259" key="2">
    <source>
        <dbReference type="Pfam" id="PF02272"/>
    </source>
</evidence>
<dbReference type="InterPro" id="IPR003156">
    <property type="entry name" value="DHHA1_dom"/>
</dbReference>
<protein>
    <submittedName>
        <fullName evidence="3">Uncharacterized protein</fullName>
    </submittedName>
</protein>
<dbReference type="InterPro" id="IPR051673">
    <property type="entry name" value="SSDNA_exonuclease_RecJ"/>
</dbReference>
<name>A0A381QEH3_9ZZZZ</name>
<dbReference type="PANTHER" id="PTHR30255">
    <property type="entry name" value="SINGLE-STRANDED-DNA-SPECIFIC EXONUCLEASE RECJ"/>
    <property type="match status" value="1"/>
</dbReference>
<feature type="domain" description="DDH" evidence="1">
    <location>
        <begin position="26"/>
        <end position="140"/>
    </location>
</feature>
<evidence type="ECO:0000313" key="3">
    <source>
        <dbReference type="EMBL" id="SUZ76799.1"/>
    </source>
</evidence>
<organism evidence="3">
    <name type="scientific">marine metagenome</name>
    <dbReference type="NCBI Taxonomy" id="408172"/>
    <lineage>
        <taxon>unclassified sequences</taxon>
        <taxon>metagenomes</taxon>
        <taxon>ecological metagenomes</taxon>
    </lineage>
</organism>
<gene>
    <name evidence="3" type="ORF">METZ01_LOCUS29653</name>
</gene>
<dbReference type="Gene3D" id="3.10.310.30">
    <property type="match status" value="1"/>
</dbReference>
<proteinExistence type="predicted"/>
<dbReference type="GO" id="GO:0004527">
    <property type="term" value="F:exonuclease activity"/>
    <property type="evidence" value="ECO:0007669"/>
    <property type="project" value="UniProtKB-KW"/>
</dbReference>
<sequence>MAMPRLLSTAAQPLADRLRQAEQPVRLIGHYDCDGLTSSAILARALQRCGLRFHLTNVVALTPDVIDQLNSEVPALVLFSDLGSGYPDLLAQLKTSALVVDHHLPQGETPPNVLELNAHKAGIDGNREASAASLAFALALILDEANRDLAPVALAGAWGDRMYLDGLVGWNRMIADMAVEDKYLNSINRLPLTGETLADALASSLEPYLLGVSGNPAATAEVLQDLGFDPAIALGELDVEGTALLADWLALKLLEQGAGKQQRTQLFAPQLDLPRWGCSVEELAAMTDACGRLDDTSTGIAMLLGSPSGRERAEAYVREHREQLLEQLACVEFERGRAIQHFRGDNAALKGTICTLALGYFLDRSLPAIGLAPRDGKLIASSRAAPQLVAQGLSLAEVMAQAASACGGQGGGHAQAAGASLPLEKGDEFIDEVDQLVAERLGL</sequence>
<dbReference type="InterPro" id="IPR038763">
    <property type="entry name" value="DHH_sf"/>
</dbReference>
<dbReference type="Pfam" id="PF02272">
    <property type="entry name" value="DHHA1"/>
    <property type="match status" value="1"/>
</dbReference>
<dbReference type="SUPFAM" id="SSF64182">
    <property type="entry name" value="DHH phosphoesterases"/>
    <property type="match status" value="1"/>
</dbReference>
<evidence type="ECO:0000259" key="1">
    <source>
        <dbReference type="Pfam" id="PF01368"/>
    </source>
</evidence>
<dbReference type="Pfam" id="PF01368">
    <property type="entry name" value="DHH"/>
    <property type="match status" value="1"/>
</dbReference>
<dbReference type="EMBL" id="UINC01001292">
    <property type="protein sequence ID" value="SUZ76799.1"/>
    <property type="molecule type" value="Genomic_DNA"/>
</dbReference>
<dbReference type="Gene3D" id="3.90.1640.30">
    <property type="match status" value="1"/>
</dbReference>
<dbReference type="AlphaFoldDB" id="A0A381QEH3"/>
<reference evidence="3" key="1">
    <citation type="submission" date="2018-05" db="EMBL/GenBank/DDBJ databases">
        <authorList>
            <person name="Lanie J.A."/>
            <person name="Ng W.-L."/>
            <person name="Kazmierczak K.M."/>
            <person name="Andrzejewski T.M."/>
            <person name="Davidsen T.M."/>
            <person name="Wayne K.J."/>
            <person name="Tettelin H."/>
            <person name="Glass J.I."/>
            <person name="Rusch D."/>
            <person name="Podicherti R."/>
            <person name="Tsui H.-C.T."/>
            <person name="Winkler M.E."/>
        </authorList>
    </citation>
    <scope>NUCLEOTIDE SEQUENCE</scope>
</reference>